<evidence type="ECO:0000313" key="3">
    <source>
        <dbReference type="EMBL" id="ADN35762.1"/>
    </source>
</evidence>
<name>E1RK39_METP4</name>
<reference evidence="3 4" key="1">
    <citation type="journal article" date="2010" name="Stand. Genomic Sci.">
        <title>Complete genome sequence of Methanoplanus petrolearius type strain (SEBR 4847).</title>
        <authorList>
            <person name="Brambilla E."/>
            <person name="Djao O.D."/>
            <person name="Daligault H."/>
            <person name="Lapidus A."/>
            <person name="Lucas S."/>
            <person name="Hammon N."/>
            <person name="Nolan M."/>
            <person name="Tice H."/>
            <person name="Cheng J.F."/>
            <person name="Han C."/>
            <person name="Tapia R."/>
            <person name="Goodwin L."/>
            <person name="Pitluck S."/>
            <person name="Liolios K."/>
            <person name="Ivanova N."/>
            <person name="Mavromatis K."/>
            <person name="Mikhailova N."/>
            <person name="Pati A."/>
            <person name="Chen A."/>
            <person name="Palaniappan K."/>
            <person name="Land M."/>
            <person name="Hauser L."/>
            <person name="Chang Y.J."/>
            <person name="Jeffries C.D."/>
            <person name="Rohde M."/>
            <person name="Spring S."/>
            <person name="Sikorski J."/>
            <person name="Goker M."/>
            <person name="Woyke T."/>
            <person name="Bristow J."/>
            <person name="Eisen J.A."/>
            <person name="Markowitz V."/>
            <person name="Hugenholtz P."/>
            <person name="Kyrpides N.C."/>
            <person name="Klenk H.P."/>
        </authorList>
    </citation>
    <scope>NUCLEOTIDE SEQUENCE [LARGE SCALE GENOMIC DNA]</scope>
    <source>
        <strain evidence="4">DSM 11571 / OCM 486 / SEBR 4847</strain>
    </source>
</reference>
<dbReference type="InterPro" id="IPR013373">
    <property type="entry name" value="Flagellin/pilin_N_arc"/>
</dbReference>
<keyword evidence="1" id="KW-1133">Transmembrane helix</keyword>
<dbReference type="Pfam" id="PF07790">
    <property type="entry name" value="Pilin_N"/>
    <property type="match status" value="1"/>
</dbReference>
<dbReference type="AlphaFoldDB" id="E1RK39"/>
<dbReference type="STRING" id="679926.Mpet_0995"/>
<dbReference type="Proteomes" id="UP000006565">
    <property type="component" value="Chromosome"/>
</dbReference>
<dbReference type="KEGG" id="mpi:Mpet_0995"/>
<keyword evidence="4" id="KW-1185">Reference proteome</keyword>
<dbReference type="OrthoDB" id="112398at2157"/>
<gene>
    <name evidence="3" type="ordered locus">Mpet_0995</name>
</gene>
<proteinExistence type="predicted"/>
<evidence type="ECO:0000256" key="1">
    <source>
        <dbReference type="SAM" id="Phobius"/>
    </source>
</evidence>
<dbReference type="PANTHER" id="PTHR38138">
    <property type="entry name" value="VNG6441H"/>
    <property type="match status" value="1"/>
</dbReference>
<feature type="domain" description="Archaeal Type IV pilin N-terminal" evidence="2">
    <location>
        <begin position="8"/>
        <end position="75"/>
    </location>
</feature>
<dbReference type="RefSeq" id="WP_013328940.1">
    <property type="nucleotide sequence ID" value="NC_014507.1"/>
</dbReference>
<sequence length="128" mass="13520">MKFMTNEEGVSPVIGVILMVAITVILAAVISVFVFGLAGDLESSSQKDVTIKTGTNDDGEITFTIFAGKNVEQITDIAWANSTQNETLTGNFTIGYINTTGWSKDASGTVTFTAEFTDGSKQIVASVP</sequence>
<organism evidence="3 4">
    <name type="scientific">Methanolacinia petrolearia (strain DSM 11571 / OCM 486 / SEBR 4847)</name>
    <name type="common">Methanoplanus petrolearius</name>
    <dbReference type="NCBI Taxonomy" id="679926"/>
    <lineage>
        <taxon>Archaea</taxon>
        <taxon>Methanobacteriati</taxon>
        <taxon>Methanobacteriota</taxon>
        <taxon>Stenosarchaea group</taxon>
        <taxon>Methanomicrobia</taxon>
        <taxon>Methanomicrobiales</taxon>
        <taxon>Methanomicrobiaceae</taxon>
        <taxon>Methanolacinia</taxon>
    </lineage>
</organism>
<evidence type="ECO:0000313" key="4">
    <source>
        <dbReference type="Proteomes" id="UP000006565"/>
    </source>
</evidence>
<protein>
    <recommendedName>
        <fullName evidence="2">Archaeal Type IV pilin N-terminal domain-containing protein</fullName>
    </recommendedName>
</protein>
<dbReference type="eggNOG" id="arCOG02424">
    <property type="taxonomic scope" value="Archaea"/>
</dbReference>
<dbReference type="GeneID" id="25394979"/>
<dbReference type="HOGENOM" id="CLU_116126_2_0_2"/>
<dbReference type="InterPro" id="IPR012859">
    <property type="entry name" value="Pilin_N_archaeal"/>
</dbReference>
<dbReference type="PANTHER" id="PTHR38138:SF1">
    <property type="entry name" value="ARCHAEAL TYPE IV PILIN N-TERMINAL DOMAIN-CONTAINING PROTEIN"/>
    <property type="match status" value="1"/>
</dbReference>
<keyword evidence="1" id="KW-0812">Transmembrane</keyword>
<feature type="transmembrane region" description="Helical" evidence="1">
    <location>
        <begin position="12"/>
        <end position="38"/>
    </location>
</feature>
<dbReference type="EMBL" id="CP002117">
    <property type="protein sequence ID" value="ADN35762.1"/>
    <property type="molecule type" value="Genomic_DNA"/>
</dbReference>
<accession>E1RK39</accession>
<dbReference type="NCBIfam" id="TIGR02537">
    <property type="entry name" value="arch_flag_Nterm"/>
    <property type="match status" value="1"/>
</dbReference>
<keyword evidence="1" id="KW-0472">Membrane</keyword>
<evidence type="ECO:0000259" key="2">
    <source>
        <dbReference type="Pfam" id="PF07790"/>
    </source>
</evidence>